<dbReference type="AlphaFoldDB" id="A0A0F9UEG8"/>
<gene>
    <name evidence="2" type="ORF">LCGC14_0617030</name>
</gene>
<dbReference type="InterPro" id="IPR011978">
    <property type="entry name" value="YgfB-like"/>
</dbReference>
<dbReference type="Pfam" id="PF03695">
    <property type="entry name" value="UPF0149"/>
    <property type="match status" value="1"/>
</dbReference>
<dbReference type="PANTHER" id="PTHR37528:SF1">
    <property type="entry name" value="UPF0149 PROTEIN YGFB"/>
    <property type="match status" value="1"/>
</dbReference>
<dbReference type="SUPFAM" id="SSF101327">
    <property type="entry name" value="YgfB-like"/>
    <property type="match status" value="1"/>
</dbReference>
<reference evidence="2" key="1">
    <citation type="journal article" date="2015" name="Nature">
        <title>Complex archaea that bridge the gap between prokaryotes and eukaryotes.</title>
        <authorList>
            <person name="Spang A."/>
            <person name="Saw J.H."/>
            <person name="Jorgensen S.L."/>
            <person name="Zaremba-Niedzwiedzka K."/>
            <person name="Martijn J."/>
            <person name="Lind A.E."/>
            <person name="van Eijk R."/>
            <person name="Schleper C."/>
            <person name="Guy L."/>
            <person name="Ettema T.J."/>
        </authorList>
    </citation>
    <scope>NUCLEOTIDE SEQUENCE</scope>
</reference>
<dbReference type="InterPro" id="IPR036255">
    <property type="entry name" value="YgfB-like_sf"/>
</dbReference>
<protein>
    <recommendedName>
        <fullName evidence="3">YecA family protein</fullName>
    </recommendedName>
</protein>
<dbReference type="Gene3D" id="1.20.120.740">
    <property type="entry name" value="YgfB uncharacterised protein family UPF0149, PF03695"/>
    <property type="match status" value="1"/>
</dbReference>
<dbReference type="GO" id="GO:0005829">
    <property type="term" value="C:cytosol"/>
    <property type="evidence" value="ECO:0007669"/>
    <property type="project" value="TreeGrafter"/>
</dbReference>
<evidence type="ECO:0000256" key="1">
    <source>
        <dbReference type="ARBA" id="ARBA00038308"/>
    </source>
</evidence>
<accession>A0A0F9UEG8</accession>
<evidence type="ECO:0000313" key="2">
    <source>
        <dbReference type="EMBL" id="KKN51998.1"/>
    </source>
</evidence>
<dbReference type="PANTHER" id="PTHR37528">
    <property type="entry name" value="UPF0149 PROTEIN YGFB"/>
    <property type="match status" value="1"/>
</dbReference>
<name>A0A0F9UEG8_9ZZZZ</name>
<evidence type="ECO:0008006" key="3">
    <source>
        <dbReference type="Google" id="ProtNLM"/>
    </source>
</evidence>
<comment type="similarity">
    <text evidence="1">Belongs to the UPF0149 family.</text>
</comment>
<organism evidence="2">
    <name type="scientific">marine sediment metagenome</name>
    <dbReference type="NCBI Taxonomy" id="412755"/>
    <lineage>
        <taxon>unclassified sequences</taxon>
        <taxon>metagenomes</taxon>
        <taxon>ecological metagenomes</taxon>
    </lineage>
</organism>
<sequence length="200" mass="21953">MSENDTADAGHAAEFERWANVFTAHKAFSHPSELHGALCGRLAAGSRLEDQDWLAMVCEHMGLPESATDEADDLSVFMNDAYEQALAFLKSADMSFHPLLPDDDYALDQRLEALVAWVRGFLEGMALSAGESLGEAPDEIRELIADMVAISQVSEDEASDHESEQQLLEITEYIRLGALAVFTEFNPPEKPASPYAPTLH</sequence>
<dbReference type="EMBL" id="LAZR01001039">
    <property type="protein sequence ID" value="KKN51998.1"/>
    <property type="molecule type" value="Genomic_DNA"/>
</dbReference>
<comment type="caution">
    <text evidence="2">The sequence shown here is derived from an EMBL/GenBank/DDBJ whole genome shotgun (WGS) entry which is preliminary data.</text>
</comment>
<proteinExistence type="inferred from homology"/>